<dbReference type="PANTHER" id="PTHR46900:SF4">
    <property type="entry name" value="FERM AND PDZ DOMAIN CONTAINING 2"/>
    <property type="match status" value="1"/>
</dbReference>
<name>A0A3P9JZ69_ORYLA</name>
<dbReference type="PANTHER" id="PTHR46900">
    <property type="entry name" value="TYROSINE-PROTEIN PHOSPHATASE NON-RECEPTOR TYPE 13"/>
    <property type="match status" value="1"/>
</dbReference>
<protein>
    <recommendedName>
        <fullName evidence="1">PDZ domain-containing protein</fullName>
    </recommendedName>
</protein>
<dbReference type="SMART" id="SM00228">
    <property type="entry name" value="PDZ"/>
    <property type="match status" value="1"/>
</dbReference>
<feature type="domain" description="PDZ" evidence="1">
    <location>
        <begin position="101"/>
        <end position="188"/>
    </location>
</feature>
<reference evidence="2" key="4">
    <citation type="submission" date="2025-09" db="UniProtKB">
        <authorList>
            <consortium name="Ensembl"/>
        </authorList>
    </citation>
    <scope>IDENTIFICATION</scope>
    <source>
        <strain evidence="2">HNI</strain>
    </source>
</reference>
<dbReference type="Ensembl" id="ENSORLT00020012987.1">
    <property type="protein sequence ID" value="ENSORLP00020001465.1"/>
    <property type="gene ID" value="ENSORLG00020002164.1"/>
</dbReference>
<dbReference type="Gene3D" id="2.30.42.10">
    <property type="match status" value="2"/>
</dbReference>
<accession>A0A3P9JZ69</accession>
<sequence>MTSLPYSLPNCDRLLEVDGSNLRGVTHQQAVECLKRTGEVVNLLLEREPTLVFKPRSDSPCPVLVHSPSYMQPPRTEASMETTLSSRARDYSFVTDENTHEVVLKKSLSGLGFSFYISQLCSGAERCSVVRIKRLFPGQPAQESGLLREGDVILAVNNERVKDLSYQRVLFLLRGAPSTVHLLICRPVAGVLCDVDDNTLVAPHWNLLTTFPPTSLQKATSQTSAHRSPVLFRTQTSAPTFLPHLSASHLTAPPPARWPIHLSHSQHNLQKPRIIQSNRGFFRVNIKLPPKTSGPPYPHLNLHQPPSQPRLLPLCLPVPVHLNQCCCL</sequence>
<dbReference type="InterPro" id="IPR052074">
    <property type="entry name" value="NonRcpt_TyrProt_Phosphatase"/>
</dbReference>
<dbReference type="SUPFAM" id="SSF50156">
    <property type="entry name" value="PDZ domain-like"/>
    <property type="match status" value="2"/>
</dbReference>
<evidence type="ECO:0000313" key="3">
    <source>
        <dbReference type="Proteomes" id="UP000265180"/>
    </source>
</evidence>
<dbReference type="Pfam" id="PF00595">
    <property type="entry name" value="PDZ"/>
    <property type="match status" value="1"/>
</dbReference>
<dbReference type="AlphaFoldDB" id="A0A3P9JZ69"/>
<dbReference type="CDD" id="cd06695">
    <property type="entry name" value="PDZ3_PTPN13_FRMPD2-like"/>
    <property type="match status" value="1"/>
</dbReference>
<proteinExistence type="predicted"/>
<evidence type="ECO:0000259" key="1">
    <source>
        <dbReference type="PROSITE" id="PS50106"/>
    </source>
</evidence>
<feature type="domain" description="PDZ" evidence="1">
    <location>
        <begin position="12"/>
        <end position="49"/>
    </location>
</feature>
<evidence type="ECO:0000313" key="2">
    <source>
        <dbReference type="Ensembl" id="ENSORLP00020001465.1"/>
    </source>
</evidence>
<dbReference type="InterPro" id="IPR001478">
    <property type="entry name" value="PDZ"/>
</dbReference>
<dbReference type="InterPro" id="IPR036034">
    <property type="entry name" value="PDZ_sf"/>
</dbReference>
<organism evidence="2 3">
    <name type="scientific">Oryzias latipes</name>
    <name type="common">Japanese rice fish</name>
    <name type="synonym">Japanese killifish</name>
    <dbReference type="NCBI Taxonomy" id="8090"/>
    <lineage>
        <taxon>Eukaryota</taxon>
        <taxon>Metazoa</taxon>
        <taxon>Chordata</taxon>
        <taxon>Craniata</taxon>
        <taxon>Vertebrata</taxon>
        <taxon>Euteleostomi</taxon>
        <taxon>Actinopterygii</taxon>
        <taxon>Neopterygii</taxon>
        <taxon>Teleostei</taxon>
        <taxon>Neoteleostei</taxon>
        <taxon>Acanthomorphata</taxon>
        <taxon>Ovalentaria</taxon>
        <taxon>Atherinomorphae</taxon>
        <taxon>Beloniformes</taxon>
        <taxon>Adrianichthyidae</taxon>
        <taxon>Oryziinae</taxon>
        <taxon>Oryzias</taxon>
    </lineage>
</organism>
<dbReference type="PROSITE" id="PS50106">
    <property type="entry name" value="PDZ"/>
    <property type="match status" value="2"/>
</dbReference>
<dbReference type="Proteomes" id="UP000265180">
    <property type="component" value="Chromosome 15"/>
</dbReference>
<reference evidence="2 3" key="2">
    <citation type="submission" date="2017-04" db="EMBL/GenBank/DDBJ databases">
        <title>CpG methylation of centromeres and impact of large insertions on vertebrate speciation.</title>
        <authorList>
            <person name="Ichikawa K."/>
            <person name="Yoshimura J."/>
            <person name="Morishita S."/>
        </authorList>
    </citation>
    <scope>NUCLEOTIDE SEQUENCE</scope>
    <source>
        <strain evidence="2 3">HNI</strain>
    </source>
</reference>
<reference key="1">
    <citation type="journal article" date="2007" name="Nature">
        <title>The medaka draft genome and insights into vertebrate genome evolution.</title>
        <authorList>
            <person name="Kasahara M."/>
            <person name="Naruse K."/>
            <person name="Sasaki S."/>
            <person name="Nakatani Y."/>
            <person name="Qu W."/>
            <person name="Ahsan B."/>
            <person name="Yamada T."/>
            <person name="Nagayasu Y."/>
            <person name="Doi K."/>
            <person name="Kasai Y."/>
            <person name="Jindo T."/>
            <person name="Kobayashi D."/>
            <person name="Shimada A."/>
            <person name="Toyoda A."/>
            <person name="Kuroki Y."/>
            <person name="Fujiyama A."/>
            <person name="Sasaki T."/>
            <person name="Shimizu A."/>
            <person name="Asakawa S."/>
            <person name="Shimizu N."/>
            <person name="Hashimoto S."/>
            <person name="Yang J."/>
            <person name="Lee Y."/>
            <person name="Matsushima K."/>
            <person name="Sugano S."/>
            <person name="Sakaizumi M."/>
            <person name="Narita T."/>
            <person name="Ohishi K."/>
            <person name="Haga S."/>
            <person name="Ohta F."/>
            <person name="Nomoto H."/>
            <person name="Nogata K."/>
            <person name="Morishita T."/>
            <person name="Endo T."/>
            <person name="Shin-I T."/>
            <person name="Takeda H."/>
            <person name="Morishita S."/>
            <person name="Kohara Y."/>
        </authorList>
    </citation>
    <scope>NUCLEOTIDE SEQUENCE [LARGE SCALE GENOMIC DNA]</scope>
    <source>
        <strain>Hd-rR</strain>
    </source>
</reference>
<reference evidence="2" key="3">
    <citation type="submission" date="2025-08" db="UniProtKB">
        <authorList>
            <consortium name="Ensembl"/>
        </authorList>
    </citation>
    <scope>IDENTIFICATION</scope>
    <source>
        <strain evidence="2">HNI</strain>
    </source>
</reference>